<proteinExistence type="predicted"/>
<organism evidence="1 2">
    <name type="scientific">Brenthis ino</name>
    <name type="common">lesser marbled fritillary</name>
    <dbReference type="NCBI Taxonomy" id="405034"/>
    <lineage>
        <taxon>Eukaryota</taxon>
        <taxon>Metazoa</taxon>
        <taxon>Ecdysozoa</taxon>
        <taxon>Arthropoda</taxon>
        <taxon>Hexapoda</taxon>
        <taxon>Insecta</taxon>
        <taxon>Pterygota</taxon>
        <taxon>Neoptera</taxon>
        <taxon>Endopterygota</taxon>
        <taxon>Lepidoptera</taxon>
        <taxon>Glossata</taxon>
        <taxon>Ditrysia</taxon>
        <taxon>Papilionoidea</taxon>
        <taxon>Nymphalidae</taxon>
        <taxon>Heliconiinae</taxon>
        <taxon>Argynnini</taxon>
        <taxon>Brenthis</taxon>
    </lineage>
</organism>
<keyword evidence="2" id="KW-1185">Reference proteome</keyword>
<reference evidence="1" key="1">
    <citation type="submission" date="2021-12" db="EMBL/GenBank/DDBJ databases">
        <authorList>
            <person name="Martin H S."/>
        </authorList>
    </citation>
    <scope>NUCLEOTIDE SEQUENCE</scope>
</reference>
<dbReference type="OrthoDB" id="6928171at2759"/>
<sequence length="74" mass="8185">MEDGSKKDIVASSHAAAAAMFYNFEGAVAQFNGEDKSYSSTKWAQDIEDNAEIFNWTPQQKLIIARRSSQVLVA</sequence>
<accession>A0A8J9U7L6</accession>
<protein>
    <submittedName>
        <fullName evidence="1">Uncharacterized protein</fullName>
    </submittedName>
</protein>
<dbReference type="EMBL" id="OV170230">
    <property type="protein sequence ID" value="CAH0715326.1"/>
    <property type="molecule type" value="Genomic_DNA"/>
</dbReference>
<dbReference type="AlphaFoldDB" id="A0A8J9U7L6"/>
<evidence type="ECO:0000313" key="1">
    <source>
        <dbReference type="EMBL" id="CAH0715326.1"/>
    </source>
</evidence>
<name>A0A8J9U7L6_9NEOP</name>
<dbReference type="Proteomes" id="UP000838878">
    <property type="component" value="Chromosome 10"/>
</dbReference>
<evidence type="ECO:0000313" key="2">
    <source>
        <dbReference type="Proteomes" id="UP000838878"/>
    </source>
</evidence>
<gene>
    <name evidence="1" type="ORF">BINO364_LOCUS2264</name>
</gene>
<feature type="non-terminal residue" evidence="1">
    <location>
        <position position="74"/>
    </location>
</feature>